<evidence type="ECO:0000313" key="2">
    <source>
        <dbReference type="Proteomes" id="UP000297540"/>
    </source>
</evidence>
<organism evidence="1 2">
    <name type="scientific">Mucilaginibacter psychrotolerans</name>
    <dbReference type="NCBI Taxonomy" id="1524096"/>
    <lineage>
        <taxon>Bacteria</taxon>
        <taxon>Pseudomonadati</taxon>
        <taxon>Bacteroidota</taxon>
        <taxon>Sphingobacteriia</taxon>
        <taxon>Sphingobacteriales</taxon>
        <taxon>Sphingobacteriaceae</taxon>
        <taxon>Mucilaginibacter</taxon>
    </lineage>
</organism>
<comment type="caution">
    <text evidence="1">The sequence shown here is derived from an EMBL/GenBank/DDBJ whole genome shotgun (WGS) entry which is preliminary data.</text>
</comment>
<proteinExistence type="predicted"/>
<keyword evidence="2" id="KW-1185">Reference proteome</keyword>
<sequence>MKAGNSEKRNVTPEQTIKTLRENNIEVSENDAKEILDFLYFLAKLAVNQYIKDMGGLENRPFD</sequence>
<dbReference type="RefSeq" id="WP_133228698.1">
    <property type="nucleotide sequence ID" value="NZ_SOZE01000006.1"/>
</dbReference>
<dbReference type="EMBL" id="SOZE01000006">
    <property type="protein sequence ID" value="TFF38481.1"/>
    <property type="molecule type" value="Genomic_DNA"/>
</dbReference>
<dbReference type="Proteomes" id="UP000297540">
    <property type="component" value="Unassembled WGS sequence"/>
</dbReference>
<dbReference type="OrthoDB" id="1274648at2"/>
<reference evidence="1 2" key="1">
    <citation type="journal article" date="2017" name="Int. J. Syst. Evol. Microbiol.">
        <title>Mucilaginibacterpsychrotolerans sp. nov., isolated from peatlands.</title>
        <authorList>
            <person name="Deng Y."/>
            <person name="Shen L."/>
            <person name="Xu B."/>
            <person name="Liu Y."/>
            <person name="Gu Z."/>
            <person name="Liu H."/>
            <person name="Zhou Y."/>
        </authorList>
    </citation>
    <scope>NUCLEOTIDE SEQUENCE [LARGE SCALE GENOMIC DNA]</scope>
    <source>
        <strain evidence="1 2">NH7-4</strain>
    </source>
</reference>
<gene>
    <name evidence="1" type="ORF">E2R66_08415</name>
</gene>
<protein>
    <recommendedName>
        <fullName evidence="3">DUF2624 family protein</fullName>
    </recommendedName>
</protein>
<evidence type="ECO:0008006" key="3">
    <source>
        <dbReference type="Google" id="ProtNLM"/>
    </source>
</evidence>
<accession>A0A4Y8SIH3</accession>
<evidence type="ECO:0000313" key="1">
    <source>
        <dbReference type="EMBL" id="TFF38481.1"/>
    </source>
</evidence>
<name>A0A4Y8SIH3_9SPHI</name>
<dbReference type="AlphaFoldDB" id="A0A4Y8SIH3"/>